<reference evidence="6 7" key="1">
    <citation type="submission" date="2016-10" db="EMBL/GenBank/DDBJ databases">
        <title>Complete genome of the TMA-utilizing, human hosted archaeon Methanomethylophilus alvus Gen. nov, sp. nov., strain Mx-05, derived from a pure culture.</title>
        <authorList>
            <person name="Brugere J.-F."/>
            <person name="Ben Hania W."/>
            <person name="Chaudhary P.P."/>
            <person name="Gaci N."/>
            <person name="Borrel G."/>
            <person name="Cao Van Tuat L."/>
            <person name="Fardeau M.-L."/>
            <person name="Harris H.M.B."/>
            <person name="O'Toole P.W."/>
            <person name="Ollivier B."/>
        </authorList>
    </citation>
    <scope>NUCLEOTIDE SEQUENCE [LARGE SCALE GENOMIC DNA]</scope>
    <source>
        <strain evidence="6 7">Mx-05</strain>
    </source>
</reference>
<evidence type="ECO:0000259" key="5">
    <source>
        <dbReference type="PROSITE" id="PS51337"/>
    </source>
</evidence>
<evidence type="ECO:0000313" key="7">
    <source>
        <dbReference type="Proteomes" id="UP000273278"/>
    </source>
</evidence>
<dbReference type="Proteomes" id="UP000273278">
    <property type="component" value="Chromosome"/>
</dbReference>
<dbReference type="AlphaFoldDB" id="A0A3G3IFM4"/>
<feature type="domain" description="B12-binding N-terminal" evidence="5">
    <location>
        <begin position="1"/>
        <end position="94"/>
    </location>
</feature>
<comment type="similarity">
    <text evidence="1">Belongs to the methylamine corrinoid protein family.</text>
</comment>
<dbReference type="InterPro" id="IPR006158">
    <property type="entry name" value="Cobalamin-bd"/>
</dbReference>
<dbReference type="GO" id="GO:0046872">
    <property type="term" value="F:metal ion binding"/>
    <property type="evidence" value="ECO:0007669"/>
    <property type="project" value="UniProtKB-KW"/>
</dbReference>
<organism evidence="6 7">
    <name type="scientific">Methanomethylophilus alvi</name>
    <dbReference type="NCBI Taxonomy" id="1291540"/>
    <lineage>
        <taxon>Archaea</taxon>
        <taxon>Methanobacteriati</taxon>
        <taxon>Thermoplasmatota</taxon>
        <taxon>Thermoplasmata</taxon>
        <taxon>Methanomassiliicoccales</taxon>
        <taxon>Methanomethylophilaceae</taxon>
        <taxon>Methanomethylophilus</taxon>
    </lineage>
</organism>
<evidence type="ECO:0000256" key="3">
    <source>
        <dbReference type="ARBA" id="ARBA00023285"/>
    </source>
</evidence>
<proteinExistence type="inferred from homology"/>
<keyword evidence="6" id="KW-0808">Transferase</keyword>
<dbReference type="GeneID" id="41321230"/>
<evidence type="ECO:0000259" key="4">
    <source>
        <dbReference type="PROSITE" id="PS51332"/>
    </source>
</evidence>
<evidence type="ECO:0000256" key="2">
    <source>
        <dbReference type="ARBA" id="ARBA00022723"/>
    </source>
</evidence>
<dbReference type="PROSITE" id="PS51337">
    <property type="entry name" value="B12_BINDING_NTER"/>
    <property type="match status" value="1"/>
</dbReference>
<dbReference type="Gene3D" id="3.40.50.280">
    <property type="entry name" value="Cobalamin-binding domain"/>
    <property type="match status" value="1"/>
</dbReference>
<dbReference type="Pfam" id="PF02607">
    <property type="entry name" value="B12-binding_2"/>
    <property type="match status" value="1"/>
</dbReference>
<dbReference type="GO" id="GO:0008705">
    <property type="term" value="F:methionine synthase activity"/>
    <property type="evidence" value="ECO:0007669"/>
    <property type="project" value="TreeGrafter"/>
</dbReference>
<feature type="domain" description="B12-binding" evidence="4">
    <location>
        <begin position="94"/>
        <end position="218"/>
    </location>
</feature>
<dbReference type="GO" id="GO:0032259">
    <property type="term" value="P:methylation"/>
    <property type="evidence" value="ECO:0007669"/>
    <property type="project" value="UniProtKB-KW"/>
</dbReference>
<evidence type="ECO:0000256" key="1">
    <source>
        <dbReference type="ARBA" id="ARBA00010854"/>
    </source>
</evidence>
<dbReference type="OMA" id="RERCRIM"/>
<dbReference type="PANTHER" id="PTHR45833:SF1">
    <property type="entry name" value="METHIONINE SYNTHASE"/>
    <property type="match status" value="1"/>
</dbReference>
<dbReference type="InterPro" id="IPR036594">
    <property type="entry name" value="Meth_synthase_dom"/>
</dbReference>
<dbReference type="RefSeq" id="WP_015504327.1">
    <property type="nucleotide sequence ID" value="NZ_CAYAUP010000001.1"/>
</dbReference>
<dbReference type="PROSITE" id="PS51332">
    <property type="entry name" value="B12_BINDING"/>
    <property type="match status" value="1"/>
</dbReference>
<dbReference type="InterPro" id="IPR003759">
    <property type="entry name" value="Cbl-bd_cap"/>
</dbReference>
<dbReference type="Pfam" id="PF02310">
    <property type="entry name" value="B12-binding"/>
    <property type="match status" value="1"/>
</dbReference>
<gene>
    <name evidence="6" type="ORF">BKD89_02145</name>
</gene>
<dbReference type="GO" id="GO:0046653">
    <property type="term" value="P:tetrahydrofolate metabolic process"/>
    <property type="evidence" value="ECO:0007669"/>
    <property type="project" value="TreeGrafter"/>
</dbReference>
<name>A0A3G3IFM4_9ARCH</name>
<keyword evidence="2" id="KW-0479">Metal-binding</keyword>
<dbReference type="PANTHER" id="PTHR45833">
    <property type="entry name" value="METHIONINE SYNTHASE"/>
    <property type="match status" value="1"/>
</dbReference>
<dbReference type="EMBL" id="CP017686">
    <property type="protein sequence ID" value="AYQ54610.1"/>
    <property type="molecule type" value="Genomic_DNA"/>
</dbReference>
<dbReference type="FunFam" id="3.40.50.280:FF:000003">
    <property type="entry name" value="Dimethylamine methyltransferase corrinoid protein"/>
    <property type="match status" value="1"/>
</dbReference>
<protein>
    <submittedName>
        <fullName evidence="6">Dimethylamine methyltransferase</fullName>
    </submittedName>
</protein>
<sequence>MAGAEQKDILNDLRDSIIEMDFGKASAAARSALAAGMDPAVIIDEGLGKGMERISDEFNEGKIFLPQILAASMAMEAALQEITPVLEKNAGKLKGVIVMGSVQGDIHEIGKSVCCAMLRGAGYKVIDLGADVSPDKFIDAARENHADIIGASALMTTTLVAQKDIIRHIKEENESFKTAVGGAPCSQEWCDEIGADGYSASASDIVALVDRMLGVKRN</sequence>
<dbReference type="SUPFAM" id="SSF47644">
    <property type="entry name" value="Methionine synthase domain"/>
    <property type="match status" value="1"/>
</dbReference>
<keyword evidence="3" id="KW-0170">Cobalt</keyword>
<dbReference type="SUPFAM" id="SSF52242">
    <property type="entry name" value="Cobalamin (vitamin B12)-binding domain"/>
    <property type="match status" value="1"/>
</dbReference>
<dbReference type="GO" id="GO:0031419">
    <property type="term" value="F:cobalamin binding"/>
    <property type="evidence" value="ECO:0007669"/>
    <property type="project" value="InterPro"/>
</dbReference>
<dbReference type="Gene3D" id="1.10.1240.10">
    <property type="entry name" value="Methionine synthase domain"/>
    <property type="match status" value="1"/>
</dbReference>
<dbReference type="InterPro" id="IPR036724">
    <property type="entry name" value="Cobalamin-bd_sf"/>
</dbReference>
<dbReference type="GO" id="GO:0050667">
    <property type="term" value="P:homocysteine metabolic process"/>
    <property type="evidence" value="ECO:0007669"/>
    <property type="project" value="TreeGrafter"/>
</dbReference>
<evidence type="ECO:0000313" key="6">
    <source>
        <dbReference type="EMBL" id="AYQ54610.1"/>
    </source>
</evidence>
<dbReference type="InterPro" id="IPR050554">
    <property type="entry name" value="Met_Synthase/Corrinoid"/>
</dbReference>
<dbReference type="SMART" id="SM01018">
    <property type="entry name" value="B12-binding_2"/>
    <property type="match status" value="1"/>
</dbReference>
<accession>A0A3G3IFM4</accession>
<dbReference type="GO" id="GO:0005829">
    <property type="term" value="C:cytosol"/>
    <property type="evidence" value="ECO:0007669"/>
    <property type="project" value="TreeGrafter"/>
</dbReference>
<keyword evidence="6" id="KW-0489">Methyltransferase</keyword>